<dbReference type="InterPro" id="IPR030949">
    <property type="entry name" value="ECF_S_folate_fam"/>
</dbReference>
<organism evidence="2 3">
    <name type="scientific">Sporolactobacillus nakayamae</name>
    <dbReference type="NCBI Taxonomy" id="269670"/>
    <lineage>
        <taxon>Bacteria</taxon>
        <taxon>Bacillati</taxon>
        <taxon>Bacillota</taxon>
        <taxon>Bacilli</taxon>
        <taxon>Bacillales</taxon>
        <taxon>Sporolactobacillaceae</taxon>
        <taxon>Sporolactobacillus</taxon>
    </lineage>
</organism>
<dbReference type="Pfam" id="PF12822">
    <property type="entry name" value="ECF_trnsprt"/>
    <property type="match status" value="1"/>
</dbReference>
<dbReference type="InterPro" id="IPR024529">
    <property type="entry name" value="ECF_trnsprt_substrate-spec"/>
</dbReference>
<dbReference type="Gene3D" id="1.10.1760.20">
    <property type="match status" value="1"/>
</dbReference>
<dbReference type="RefSeq" id="WP_093671426.1">
    <property type="nucleotide sequence ID" value="NZ_FOOY01000008.1"/>
</dbReference>
<reference evidence="3" key="1">
    <citation type="submission" date="2016-10" db="EMBL/GenBank/DDBJ databases">
        <authorList>
            <person name="Varghese N."/>
            <person name="Submissions S."/>
        </authorList>
    </citation>
    <scope>NUCLEOTIDE SEQUENCE [LARGE SCALE GENOMIC DNA]</scope>
    <source>
        <strain evidence="3">ATCC 700379</strain>
    </source>
</reference>
<keyword evidence="1" id="KW-1133">Transmembrane helix</keyword>
<dbReference type="Proteomes" id="UP000198752">
    <property type="component" value="Unassembled WGS sequence"/>
</dbReference>
<keyword evidence="1" id="KW-0812">Transmembrane</keyword>
<dbReference type="GO" id="GO:0022857">
    <property type="term" value="F:transmembrane transporter activity"/>
    <property type="evidence" value="ECO:0007669"/>
    <property type="project" value="InterPro"/>
</dbReference>
<protein>
    <submittedName>
        <fullName evidence="2">ECF transporter S component, folate family</fullName>
    </submittedName>
</protein>
<feature type="transmembrane region" description="Helical" evidence="1">
    <location>
        <begin position="121"/>
        <end position="141"/>
    </location>
</feature>
<keyword evidence="1" id="KW-0472">Membrane</keyword>
<evidence type="ECO:0000313" key="3">
    <source>
        <dbReference type="Proteomes" id="UP000198752"/>
    </source>
</evidence>
<dbReference type="OrthoDB" id="4624at2"/>
<gene>
    <name evidence="2" type="ORF">SAMN02982927_01411</name>
</gene>
<feature type="transmembrane region" description="Helical" evidence="1">
    <location>
        <begin position="27"/>
        <end position="47"/>
    </location>
</feature>
<name>A0A1I2QXW1_9BACL</name>
<dbReference type="NCBIfam" id="TIGR04518">
    <property type="entry name" value="ECF_S_folT_fam"/>
    <property type="match status" value="1"/>
</dbReference>
<dbReference type="AlphaFoldDB" id="A0A1I2QXW1"/>
<dbReference type="EMBL" id="FOOY01000008">
    <property type="protein sequence ID" value="SFG33305.1"/>
    <property type="molecule type" value="Genomic_DNA"/>
</dbReference>
<sequence length="198" mass="21998">MTNRLSIFSAAYWKTAAAELRKLNRLTLAALIIALTVVIGSFTIPVAENLHISFNFLIVAFGSMIYGPLLGIFAGAALDIVGYIAHPFGAFFPGYTLSSMLGCFIYGLFLYHRRISVMRIFLAKLIVNFVVNVGLGCLWSQVLFGKGYWFFLVNSLIKNSLMLPIETIMLTLLLQALMPILTRAHVIPVQNSNRISFI</sequence>
<feature type="transmembrane region" description="Helical" evidence="1">
    <location>
        <begin position="161"/>
        <end position="181"/>
    </location>
</feature>
<proteinExistence type="predicted"/>
<accession>A0A1I2QXW1</accession>
<feature type="transmembrane region" description="Helical" evidence="1">
    <location>
        <begin position="90"/>
        <end position="109"/>
    </location>
</feature>
<feature type="transmembrane region" description="Helical" evidence="1">
    <location>
        <begin position="54"/>
        <end position="78"/>
    </location>
</feature>
<evidence type="ECO:0000313" key="2">
    <source>
        <dbReference type="EMBL" id="SFG33305.1"/>
    </source>
</evidence>
<evidence type="ECO:0000256" key="1">
    <source>
        <dbReference type="SAM" id="Phobius"/>
    </source>
</evidence>
<keyword evidence="3" id="KW-1185">Reference proteome</keyword>
<dbReference type="STRING" id="269670.SAMN02982927_01411"/>